<evidence type="ECO:0000256" key="9">
    <source>
        <dbReference type="ARBA" id="ARBA00023049"/>
    </source>
</evidence>
<dbReference type="InterPro" id="IPR041489">
    <property type="entry name" value="PDZ_6"/>
</dbReference>
<dbReference type="Gene3D" id="2.30.42.10">
    <property type="match status" value="1"/>
</dbReference>
<evidence type="ECO:0000256" key="8">
    <source>
        <dbReference type="ARBA" id="ARBA00022989"/>
    </source>
</evidence>
<dbReference type="RefSeq" id="WP_179756469.1">
    <property type="nucleotide sequence ID" value="NZ_JACCBU010000001.1"/>
</dbReference>
<evidence type="ECO:0000313" key="13">
    <source>
        <dbReference type="EMBL" id="NYE74281.1"/>
    </source>
</evidence>
<keyword evidence="7" id="KW-0862">Zinc</keyword>
<dbReference type="InterPro" id="IPR001478">
    <property type="entry name" value="PDZ"/>
</dbReference>
<sequence>MSALETVIYIAGALIFFALVMASVALHEIGHLVPAKLFGVKTTQYFVGFGRTLWSRRKGETEYGIKAIPLGGFVRMIGMYPPSRERPNQVRATRTGIFQSLADQARAAEYEEIRPEDDGRLLYQKKPWQKLIIMAGGPIMNILLAFVILLGVTATYGVYRETLTVQTVSECIRPLDAPASACAPNDPKTPAFLAGLQPGDEIVSFNGVRIESWDQLQATIRANLDHEARLTVLRGGQPVELKPVNTALNGVRDEWDPSKIIQQGFLGVTPQPVRERGGPVTVLNDMWDLTQRTGYLLAQFPVKVFNVARDLVTGQPRDVYGPMSIVGASRVAGEIASTDQVPVADKLAALALTLGNVNLFLALFNLIPLLPMDGGHIAGAIYEWLRRGLSRLFRRPDPGHVDTARMLPVAWAVGIVVALSGAVLIIADIFDPIKLFSG</sequence>
<comment type="caution">
    <text evidence="13">The sequence shown here is derived from an EMBL/GenBank/DDBJ whole genome shotgun (WGS) entry which is preliminary data.</text>
</comment>
<keyword evidence="6" id="KW-0378">Hydrolase</keyword>
<evidence type="ECO:0000256" key="5">
    <source>
        <dbReference type="ARBA" id="ARBA00022692"/>
    </source>
</evidence>
<dbReference type="SMART" id="SM00228">
    <property type="entry name" value="PDZ"/>
    <property type="match status" value="1"/>
</dbReference>
<comment type="similarity">
    <text evidence="3">Belongs to the peptidase M50B family.</text>
</comment>
<dbReference type="AlphaFoldDB" id="A0A7Y9LFM6"/>
<evidence type="ECO:0000256" key="2">
    <source>
        <dbReference type="ARBA" id="ARBA00004141"/>
    </source>
</evidence>
<keyword evidence="9" id="KW-0482">Metalloprotease</keyword>
<evidence type="ECO:0000256" key="3">
    <source>
        <dbReference type="ARBA" id="ARBA00007931"/>
    </source>
</evidence>
<evidence type="ECO:0000259" key="12">
    <source>
        <dbReference type="SMART" id="SM00228"/>
    </source>
</evidence>
<keyword evidence="4 13" id="KW-0645">Protease</keyword>
<name>A0A7Y9LFM6_9ACTN</name>
<reference evidence="13 14" key="1">
    <citation type="submission" date="2020-07" db="EMBL/GenBank/DDBJ databases">
        <title>Sequencing the genomes of 1000 actinobacteria strains.</title>
        <authorList>
            <person name="Klenk H.-P."/>
        </authorList>
    </citation>
    <scope>NUCLEOTIDE SEQUENCE [LARGE SCALE GENOMIC DNA]</scope>
    <source>
        <strain evidence="13 14">DSM 22083</strain>
    </source>
</reference>
<dbReference type="InterPro" id="IPR004387">
    <property type="entry name" value="Pept_M50_Zn"/>
</dbReference>
<keyword evidence="5 11" id="KW-0812">Transmembrane</keyword>
<keyword evidence="14" id="KW-1185">Reference proteome</keyword>
<dbReference type="PANTHER" id="PTHR42837:SF2">
    <property type="entry name" value="MEMBRANE METALLOPROTEASE ARASP2, CHLOROPLASTIC-RELATED"/>
    <property type="match status" value="1"/>
</dbReference>
<feature type="domain" description="PDZ" evidence="12">
    <location>
        <begin position="161"/>
        <end position="236"/>
    </location>
</feature>
<feature type="transmembrane region" description="Helical" evidence="11">
    <location>
        <begin position="406"/>
        <end position="430"/>
    </location>
</feature>
<evidence type="ECO:0000256" key="6">
    <source>
        <dbReference type="ARBA" id="ARBA00022801"/>
    </source>
</evidence>
<feature type="transmembrane region" description="Helical" evidence="11">
    <location>
        <begin position="131"/>
        <end position="159"/>
    </location>
</feature>
<evidence type="ECO:0000313" key="14">
    <source>
        <dbReference type="Proteomes" id="UP000569914"/>
    </source>
</evidence>
<keyword evidence="10 11" id="KW-0472">Membrane</keyword>
<evidence type="ECO:0000256" key="4">
    <source>
        <dbReference type="ARBA" id="ARBA00022670"/>
    </source>
</evidence>
<dbReference type="Pfam" id="PF02163">
    <property type="entry name" value="Peptidase_M50"/>
    <property type="match status" value="1"/>
</dbReference>
<accession>A0A7Y9LFM6</accession>
<dbReference type="Proteomes" id="UP000569914">
    <property type="component" value="Unassembled WGS sequence"/>
</dbReference>
<dbReference type="PANTHER" id="PTHR42837">
    <property type="entry name" value="REGULATOR OF SIGMA-E PROTEASE RSEP"/>
    <property type="match status" value="1"/>
</dbReference>
<comment type="subcellular location">
    <subcellularLocation>
        <location evidence="2">Membrane</location>
        <topology evidence="2">Multi-pass membrane protein</topology>
    </subcellularLocation>
</comment>
<dbReference type="GO" id="GO:0016020">
    <property type="term" value="C:membrane"/>
    <property type="evidence" value="ECO:0007669"/>
    <property type="project" value="UniProtKB-SubCell"/>
</dbReference>
<organism evidence="13 14">
    <name type="scientific">Microlunatus parietis</name>
    <dbReference type="NCBI Taxonomy" id="682979"/>
    <lineage>
        <taxon>Bacteria</taxon>
        <taxon>Bacillati</taxon>
        <taxon>Actinomycetota</taxon>
        <taxon>Actinomycetes</taxon>
        <taxon>Propionibacteriales</taxon>
        <taxon>Propionibacteriaceae</taxon>
        <taxon>Microlunatus</taxon>
    </lineage>
</organism>
<feature type="transmembrane region" description="Helical" evidence="11">
    <location>
        <begin position="6"/>
        <end position="26"/>
    </location>
</feature>
<dbReference type="CDD" id="cd06163">
    <property type="entry name" value="S2P-M50_PDZ_RseP-like"/>
    <property type="match status" value="1"/>
</dbReference>
<dbReference type="EMBL" id="JACCBU010000001">
    <property type="protein sequence ID" value="NYE74281.1"/>
    <property type="molecule type" value="Genomic_DNA"/>
</dbReference>
<evidence type="ECO:0000256" key="10">
    <source>
        <dbReference type="ARBA" id="ARBA00023136"/>
    </source>
</evidence>
<dbReference type="GO" id="GO:0004222">
    <property type="term" value="F:metalloendopeptidase activity"/>
    <property type="evidence" value="ECO:0007669"/>
    <property type="project" value="InterPro"/>
</dbReference>
<evidence type="ECO:0000256" key="1">
    <source>
        <dbReference type="ARBA" id="ARBA00001947"/>
    </source>
</evidence>
<proteinExistence type="inferred from homology"/>
<dbReference type="SUPFAM" id="SSF50156">
    <property type="entry name" value="PDZ domain-like"/>
    <property type="match status" value="1"/>
</dbReference>
<evidence type="ECO:0000256" key="11">
    <source>
        <dbReference type="SAM" id="Phobius"/>
    </source>
</evidence>
<gene>
    <name evidence="13" type="ORF">BKA15_005610</name>
</gene>
<dbReference type="InterPro" id="IPR008915">
    <property type="entry name" value="Peptidase_M50"/>
</dbReference>
<dbReference type="InterPro" id="IPR036034">
    <property type="entry name" value="PDZ_sf"/>
</dbReference>
<dbReference type="GO" id="GO:0006508">
    <property type="term" value="P:proteolysis"/>
    <property type="evidence" value="ECO:0007669"/>
    <property type="project" value="UniProtKB-KW"/>
</dbReference>
<evidence type="ECO:0000256" key="7">
    <source>
        <dbReference type="ARBA" id="ARBA00022833"/>
    </source>
</evidence>
<comment type="cofactor">
    <cofactor evidence="1">
        <name>Zn(2+)</name>
        <dbReference type="ChEBI" id="CHEBI:29105"/>
    </cofactor>
</comment>
<keyword evidence="8 11" id="KW-1133">Transmembrane helix</keyword>
<protein>
    <submittedName>
        <fullName evidence="13">Membrane-associated protease RseP (Regulator of RpoE activity)</fullName>
    </submittedName>
</protein>
<dbReference type="Pfam" id="PF17820">
    <property type="entry name" value="PDZ_6"/>
    <property type="match status" value="1"/>
</dbReference>